<gene>
    <name evidence="2" type="primary">LOC142163815</name>
</gene>
<organism evidence="1 2">
    <name type="scientific">Nicotiana tabacum</name>
    <name type="common">Common tobacco</name>
    <dbReference type="NCBI Taxonomy" id="4097"/>
    <lineage>
        <taxon>Eukaryota</taxon>
        <taxon>Viridiplantae</taxon>
        <taxon>Streptophyta</taxon>
        <taxon>Embryophyta</taxon>
        <taxon>Tracheophyta</taxon>
        <taxon>Spermatophyta</taxon>
        <taxon>Magnoliopsida</taxon>
        <taxon>eudicotyledons</taxon>
        <taxon>Gunneridae</taxon>
        <taxon>Pentapetalae</taxon>
        <taxon>asterids</taxon>
        <taxon>lamiids</taxon>
        <taxon>Solanales</taxon>
        <taxon>Solanaceae</taxon>
        <taxon>Nicotianoideae</taxon>
        <taxon>Nicotianeae</taxon>
        <taxon>Nicotiana</taxon>
    </lineage>
</organism>
<keyword evidence="1" id="KW-1185">Reference proteome</keyword>
<reference evidence="2" key="2">
    <citation type="submission" date="2025-08" db="UniProtKB">
        <authorList>
            <consortium name="RefSeq"/>
        </authorList>
    </citation>
    <scope>IDENTIFICATION</scope>
    <source>
        <tissue evidence="2">Leaf</tissue>
    </source>
</reference>
<name>A0AC58RWD7_TOBAC</name>
<dbReference type="Proteomes" id="UP000790787">
    <property type="component" value="Chromosome 9"/>
</dbReference>
<sequence>MRQPNRNEVFSFVDLVIEVIVDDTTVVMNVEDTLEAVLLNHDNDEKEGFVECVDSTLVVLQKRKKVIDRLVGRAFYCFLDGYSGYNQILIAPEDQEKITFTYPYVAAAYLASFSSSLASVESLLSSFGTQLCPIIRHYSQ</sequence>
<reference evidence="1" key="1">
    <citation type="journal article" date="2014" name="Nat. Commun.">
        <title>The tobacco genome sequence and its comparison with those of tomato and potato.</title>
        <authorList>
            <person name="Sierro N."/>
            <person name="Battey J.N."/>
            <person name="Ouadi S."/>
            <person name="Bakaher N."/>
            <person name="Bovet L."/>
            <person name="Willig A."/>
            <person name="Goepfert S."/>
            <person name="Peitsch M.C."/>
            <person name="Ivanov N.V."/>
        </authorList>
    </citation>
    <scope>NUCLEOTIDE SEQUENCE [LARGE SCALE GENOMIC DNA]</scope>
</reference>
<protein>
    <submittedName>
        <fullName evidence="2">Uncharacterized protein LOC142163815</fullName>
    </submittedName>
</protein>
<evidence type="ECO:0000313" key="2">
    <source>
        <dbReference type="RefSeq" id="XP_075077060.1"/>
    </source>
</evidence>
<evidence type="ECO:0000313" key="1">
    <source>
        <dbReference type="Proteomes" id="UP000790787"/>
    </source>
</evidence>
<accession>A0AC58RWD7</accession>
<dbReference type="RefSeq" id="XP_075077060.1">
    <property type="nucleotide sequence ID" value="XM_075220959.1"/>
</dbReference>
<proteinExistence type="predicted"/>